<name>A0A072UWZ0_MEDTR</name>
<dbReference type="InterPro" id="IPR019825">
    <property type="entry name" value="Lectin_legB_Mn/Ca_BS"/>
</dbReference>
<dbReference type="EnsemblPlants" id="KEH33926">
    <property type="protein sequence ID" value="KEH33926"/>
    <property type="gene ID" value="MTR_3g054200"/>
</dbReference>
<comment type="similarity">
    <text evidence="1">Belongs to the leguminous lectin family.</text>
</comment>
<evidence type="ECO:0000256" key="1">
    <source>
        <dbReference type="ARBA" id="ARBA00007606"/>
    </source>
</evidence>
<sequence>MSSKLPSSFLSVSIIVALMLATTEPVTSQKTTSFDFQNFTSGQSDLIMQGSTAILPNGVMALTNPTNPNTGRVLYSNSVPIWDRTTGHVASFIASFSFVVEDYQGYMPADGIIFFLASHDTVIPPNSGGKYLGVVDVQNAFNQFVGVEFDSYANQYDPKYPHIGIDVNSLISRRTTTWNKVSGSLVKVNIIYDPLSKQLMVASTNNNGPISTIAHAVDLKAVLPENVKVGLSASITSNGRQTQHIHSWSFTSTLA</sequence>
<dbReference type="AlphaFoldDB" id="A0A072UWZ0"/>
<dbReference type="PIRSF" id="PIRSF002690">
    <property type="entry name" value="L-type_lectin_plant"/>
    <property type="match status" value="1"/>
</dbReference>
<dbReference type="PROSITE" id="PS00307">
    <property type="entry name" value="LECTIN_LEGUME_BETA"/>
    <property type="match status" value="1"/>
</dbReference>
<evidence type="ECO:0000313" key="8">
    <source>
        <dbReference type="Proteomes" id="UP000002051"/>
    </source>
</evidence>
<keyword evidence="4" id="KW-0732">Signal</keyword>
<feature type="signal peptide" evidence="4">
    <location>
        <begin position="1"/>
        <end position="28"/>
    </location>
</feature>
<dbReference type="Proteomes" id="UP000002051">
    <property type="component" value="Chromosome 3"/>
</dbReference>
<dbReference type="STRING" id="3880.A0A072UWZ0"/>
<dbReference type="SUPFAM" id="SSF49899">
    <property type="entry name" value="Concanavalin A-like lectins/glucanases"/>
    <property type="match status" value="1"/>
</dbReference>
<accession>A0A072UWZ0</accession>
<evidence type="ECO:0000256" key="2">
    <source>
        <dbReference type="ARBA" id="ARBA00022734"/>
    </source>
</evidence>
<evidence type="ECO:0000256" key="3">
    <source>
        <dbReference type="ARBA" id="ARBA00023180"/>
    </source>
</evidence>
<reference evidence="7" key="3">
    <citation type="submission" date="2015-04" db="UniProtKB">
        <authorList>
            <consortium name="EnsemblPlants"/>
        </authorList>
    </citation>
    <scope>IDENTIFICATION</scope>
    <source>
        <strain evidence="7">cv. Jemalong A17</strain>
    </source>
</reference>
<reference evidence="6 8" key="1">
    <citation type="journal article" date="2011" name="Nature">
        <title>The Medicago genome provides insight into the evolution of rhizobial symbioses.</title>
        <authorList>
            <person name="Young N.D."/>
            <person name="Debelle F."/>
            <person name="Oldroyd G.E."/>
            <person name="Geurts R."/>
            <person name="Cannon S.B."/>
            <person name="Udvardi M.K."/>
            <person name="Benedito V.A."/>
            <person name="Mayer K.F."/>
            <person name="Gouzy J."/>
            <person name="Schoof H."/>
            <person name="Van de Peer Y."/>
            <person name="Proost S."/>
            <person name="Cook D.R."/>
            <person name="Meyers B.C."/>
            <person name="Spannagl M."/>
            <person name="Cheung F."/>
            <person name="De Mita S."/>
            <person name="Krishnakumar V."/>
            <person name="Gundlach H."/>
            <person name="Zhou S."/>
            <person name="Mudge J."/>
            <person name="Bharti A.K."/>
            <person name="Murray J.D."/>
            <person name="Naoumkina M.A."/>
            <person name="Rosen B."/>
            <person name="Silverstein K.A."/>
            <person name="Tang H."/>
            <person name="Rombauts S."/>
            <person name="Zhao P.X."/>
            <person name="Zhou P."/>
            <person name="Barbe V."/>
            <person name="Bardou P."/>
            <person name="Bechner M."/>
            <person name="Bellec A."/>
            <person name="Berger A."/>
            <person name="Berges H."/>
            <person name="Bidwell S."/>
            <person name="Bisseling T."/>
            <person name="Choisne N."/>
            <person name="Couloux A."/>
            <person name="Denny R."/>
            <person name="Deshpande S."/>
            <person name="Dai X."/>
            <person name="Doyle J.J."/>
            <person name="Dudez A.M."/>
            <person name="Farmer A.D."/>
            <person name="Fouteau S."/>
            <person name="Franken C."/>
            <person name="Gibelin C."/>
            <person name="Gish J."/>
            <person name="Goldstein S."/>
            <person name="Gonzalez A.J."/>
            <person name="Green P.J."/>
            <person name="Hallab A."/>
            <person name="Hartog M."/>
            <person name="Hua A."/>
            <person name="Humphray S.J."/>
            <person name="Jeong D.H."/>
            <person name="Jing Y."/>
            <person name="Jocker A."/>
            <person name="Kenton S.M."/>
            <person name="Kim D.J."/>
            <person name="Klee K."/>
            <person name="Lai H."/>
            <person name="Lang C."/>
            <person name="Lin S."/>
            <person name="Macmil S.L."/>
            <person name="Magdelenat G."/>
            <person name="Matthews L."/>
            <person name="McCorrison J."/>
            <person name="Monaghan E.L."/>
            <person name="Mun J.H."/>
            <person name="Najar F.Z."/>
            <person name="Nicholson C."/>
            <person name="Noirot C."/>
            <person name="O'Bleness M."/>
            <person name="Paule C.R."/>
            <person name="Poulain J."/>
            <person name="Prion F."/>
            <person name="Qin B."/>
            <person name="Qu C."/>
            <person name="Retzel E.F."/>
            <person name="Riddle C."/>
            <person name="Sallet E."/>
            <person name="Samain S."/>
            <person name="Samson N."/>
            <person name="Sanders I."/>
            <person name="Saurat O."/>
            <person name="Scarpelli C."/>
            <person name="Schiex T."/>
            <person name="Segurens B."/>
            <person name="Severin A.J."/>
            <person name="Sherrier D.J."/>
            <person name="Shi R."/>
            <person name="Sims S."/>
            <person name="Singer S.R."/>
            <person name="Sinharoy S."/>
            <person name="Sterck L."/>
            <person name="Viollet A."/>
            <person name="Wang B.B."/>
            <person name="Wang K."/>
            <person name="Wang M."/>
            <person name="Wang X."/>
            <person name="Warfsmann J."/>
            <person name="Weissenbach J."/>
            <person name="White D.D."/>
            <person name="White J.D."/>
            <person name="Wiley G.B."/>
            <person name="Wincker P."/>
            <person name="Xing Y."/>
            <person name="Yang L."/>
            <person name="Yao Z."/>
            <person name="Ying F."/>
            <person name="Zhai J."/>
            <person name="Zhou L."/>
            <person name="Zuber A."/>
            <person name="Denarie J."/>
            <person name="Dixon R.A."/>
            <person name="May G.D."/>
            <person name="Schwartz D.C."/>
            <person name="Rogers J."/>
            <person name="Quetier F."/>
            <person name="Town C.D."/>
            <person name="Roe B.A."/>
        </authorList>
    </citation>
    <scope>NUCLEOTIDE SEQUENCE [LARGE SCALE GENOMIC DNA]</scope>
    <source>
        <strain evidence="6">A17</strain>
        <strain evidence="7 8">cv. Jemalong A17</strain>
    </source>
</reference>
<dbReference type="HOGENOM" id="CLU_000288_62_2_1"/>
<evidence type="ECO:0000259" key="5">
    <source>
        <dbReference type="Pfam" id="PF00139"/>
    </source>
</evidence>
<evidence type="ECO:0000256" key="4">
    <source>
        <dbReference type="SAM" id="SignalP"/>
    </source>
</evidence>
<keyword evidence="8" id="KW-1185">Reference proteome</keyword>
<organism evidence="6 8">
    <name type="scientific">Medicago truncatula</name>
    <name type="common">Barrel medic</name>
    <name type="synonym">Medicago tribuloides</name>
    <dbReference type="NCBI Taxonomy" id="3880"/>
    <lineage>
        <taxon>Eukaryota</taxon>
        <taxon>Viridiplantae</taxon>
        <taxon>Streptophyta</taxon>
        <taxon>Embryophyta</taxon>
        <taxon>Tracheophyta</taxon>
        <taxon>Spermatophyta</taxon>
        <taxon>Magnoliopsida</taxon>
        <taxon>eudicotyledons</taxon>
        <taxon>Gunneridae</taxon>
        <taxon>Pentapetalae</taxon>
        <taxon>rosids</taxon>
        <taxon>fabids</taxon>
        <taxon>Fabales</taxon>
        <taxon>Fabaceae</taxon>
        <taxon>Papilionoideae</taxon>
        <taxon>50 kb inversion clade</taxon>
        <taxon>NPAAA clade</taxon>
        <taxon>Hologalegina</taxon>
        <taxon>IRL clade</taxon>
        <taxon>Trifolieae</taxon>
        <taxon>Medicago</taxon>
    </lineage>
</organism>
<dbReference type="GO" id="GO:0009610">
    <property type="term" value="P:response to symbiotic fungus"/>
    <property type="evidence" value="ECO:0007669"/>
    <property type="project" value="UniProtKB-ARBA"/>
</dbReference>
<gene>
    <name evidence="7" type="primary">25489039</name>
    <name evidence="6" type="ordered locus">MTR_3g054200</name>
</gene>
<dbReference type="GO" id="GO:0030246">
    <property type="term" value="F:carbohydrate binding"/>
    <property type="evidence" value="ECO:0007669"/>
    <property type="project" value="UniProtKB-KW"/>
</dbReference>
<keyword evidence="3" id="KW-0325">Glycoprotein</keyword>
<evidence type="ECO:0000313" key="7">
    <source>
        <dbReference type="EnsemblPlants" id="KEH33926"/>
    </source>
</evidence>
<feature type="chain" id="PRO_5014500063" evidence="4">
    <location>
        <begin position="29"/>
        <end position="255"/>
    </location>
</feature>
<keyword evidence="2" id="KW-0430">Lectin</keyword>
<dbReference type="InterPro" id="IPR016363">
    <property type="entry name" value="L-lectin"/>
</dbReference>
<dbReference type="PANTHER" id="PTHR32401:SF49">
    <property type="entry name" value="OS10G0129200 PROTEIN"/>
    <property type="match status" value="1"/>
</dbReference>
<feature type="domain" description="Legume lectin" evidence="5">
    <location>
        <begin position="32"/>
        <end position="253"/>
    </location>
</feature>
<dbReference type="EMBL" id="CM001219">
    <property type="protein sequence ID" value="KEH33926.1"/>
    <property type="molecule type" value="Genomic_DNA"/>
</dbReference>
<dbReference type="Gene3D" id="2.60.120.200">
    <property type="match status" value="1"/>
</dbReference>
<protein>
    <submittedName>
        <fullName evidence="6">Legume lectin beta domain protein</fullName>
    </submittedName>
</protein>
<dbReference type="CDD" id="cd06899">
    <property type="entry name" value="lectin_legume_LecRK_Arcelin_ConA"/>
    <property type="match status" value="1"/>
</dbReference>
<proteinExistence type="inferred from homology"/>
<dbReference type="OrthoDB" id="1389823at2759"/>
<dbReference type="InterPro" id="IPR050258">
    <property type="entry name" value="Leguminous_Lectin"/>
</dbReference>
<dbReference type="Pfam" id="PF00139">
    <property type="entry name" value="Lectin_legB"/>
    <property type="match status" value="1"/>
</dbReference>
<evidence type="ECO:0000313" key="6">
    <source>
        <dbReference type="EMBL" id="KEH33926.1"/>
    </source>
</evidence>
<dbReference type="InterPro" id="IPR013320">
    <property type="entry name" value="ConA-like_dom_sf"/>
</dbReference>
<dbReference type="InterPro" id="IPR001220">
    <property type="entry name" value="Legume_lectin_dom"/>
</dbReference>
<dbReference type="KEGG" id="mtr:25489039"/>
<reference evidence="6 8" key="2">
    <citation type="journal article" date="2014" name="BMC Genomics">
        <title>An improved genome release (version Mt4.0) for the model legume Medicago truncatula.</title>
        <authorList>
            <person name="Tang H."/>
            <person name="Krishnakumar V."/>
            <person name="Bidwell S."/>
            <person name="Rosen B."/>
            <person name="Chan A."/>
            <person name="Zhou S."/>
            <person name="Gentzbittel L."/>
            <person name="Childs K.L."/>
            <person name="Yandell M."/>
            <person name="Gundlach H."/>
            <person name="Mayer K.F."/>
            <person name="Schwartz D.C."/>
            <person name="Town C.D."/>
        </authorList>
    </citation>
    <scope>GENOME REANNOTATION</scope>
    <source>
        <strain evidence="6">A17</strain>
        <strain evidence="7 8">cv. Jemalong A17</strain>
    </source>
</reference>
<dbReference type="PANTHER" id="PTHR32401">
    <property type="entry name" value="CONCANAVALIN A-LIKE LECTIN FAMILY PROTEIN"/>
    <property type="match status" value="1"/>
</dbReference>